<feature type="region of interest" description="Disordered" evidence="1">
    <location>
        <begin position="84"/>
        <end position="112"/>
    </location>
</feature>
<keyword evidence="3" id="KW-1185">Reference proteome</keyword>
<sequence length="185" mass="20398">MQTKTAAEKLAAPLGEVEKIDVGVKGFSMGKYLRVRLKLDITQPLSRGKTIRMGHSNTGWVDFRQFGPWLRLDLERLQRPMVAEVEKRKTNGGGGGGKSNGKTDALPPRSPKARLKATVRSCSGGSDPQSTDFHMAADLEMENTSPPIFSSVLFSDQLRDIDRAINKFDCPNEEIAEKESHVINS</sequence>
<dbReference type="Gramene" id="rna-CFP56_74810">
    <property type="protein sequence ID" value="cds-POE87192.1"/>
    <property type="gene ID" value="gene-CFP56_74810"/>
</dbReference>
<accession>A0AAW0M8H8</accession>
<name>A0AAW0M8H8_QUESU</name>
<comment type="caution">
    <text evidence="2">The sequence shown here is derived from an EMBL/GenBank/DDBJ whole genome shotgun (WGS) entry which is preliminary data.</text>
</comment>
<dbReference type="AlphaFoldDB" id="A0AAW0M8H8"/>
<organism evidence="2 3">
    <name type="scientific">Quercus suber</name>
    <name type="common">Cork oak</name>
    <dbReference type="NCBI Taxonomy" id="58331"/>
    <lineage>
        <taxon>Eukaryota</taxon>
        <taxon>Viridiplantae</taxon>
        <taxon>Streptophyta</taxon>
        <taxon>Embryophyta</taxon>
        <taxon>Tracheophyta</taxon>
        <taxon>Spermatophyta</taxon>
        <taxon>Magnoliopsida</taxon>
        <taxon>eudicotyledons</taxon>
        <taxon>Gunneridae</taxon>
        <taxon>Pentapetalae</taxon>
        <taxon>rosids</taxon>
        <taxon>fabids</taxon>
        <taxon>Fagales</taxon>
        <taxon>Fagaceae</taxon>
        <taxon>Quercus</taxon>
    </lineage>
</organism>
<dbReference type="Proteomes" id="UP000237347">
    <property type="component" value="Unassembled WGS sequence"/>
</dbReference>
<gene>
    <name evidence="2" type="ORF">CFP56_042222</name>
</gene>
<protein>
    <submittedName>
        <fullName evidence="2">Uncharacterized protein</fullName>
    </submittedName>
</protein>
<dbReference type="EMBL" id="PKMF04000008">
    <property type="protein sequence ID" value="KAK7860208.1"/>
    <property type="molecule type" value="Genomic_DNA"/>
</dbReference>
<reference evidence="2 3" key="1">
    <citation type="journal article" date="2018" name="Sci. Data">
        <title>The draft genome sequence of cork oak.</title>
        <authorList>
            <person name="Ramos A.M."/>
            <person name="Usie A."/>
            <person name="Barbosa P."/>
            <person name="Barros P.M."/>
            <person name="Capote T."/>
            <person name="Chaves I."/>
            <person name="Simoes F."/>
            <person name="Abreu I."/>
            <person name="Carrasquinho I."/>
            <person name="Faro C."/>
            <person name="Guimaraes J.B."/>
            <person name="Mendonca D."/>
            <person name="Nobrega F."/>
            <person name="Rodrigues L."/>
            <person name="Saibo N.J.M."/>
            <person name="Varela M.C."/>
            <person name="Egas C."/>
            <person name="Matos J."/>
            <person name="Miguel C.M."/>
            <person name="Oliveira M.M."/>
            <person name="Ricardo C.P."/>
            <person name="Goncalves S."/>
        </authorList>
    </citation>
    <scope>NUCLEOTIDE SEQUENCE [LARGE SCALE GENOMIC DNA]</scope>
    <source>
        <strain evidence="3">cv. HL8</strain>
    </source>
</reference>
<evidence type="ECO:0000256" key="1">
    <source>
        <dbReference type="SAM" id="MobiDB-lite"/>
    </source>
</evidence>
<evidence type="ECO:0000313" key="2">
    <source>
        <dbReference type="EMBL" id="KAK7860208.1"/>
    </source>
</evidence>
<evidence type="ECO:0000313" key="3">
    <source>
        <dbReference type="Proteomes" id="UP000237347"/>
    </source>
</evidence>
<proteinExistence type="predicted"/>